<protein>
    <recommendedName>
        <fullName evidence="1">SipL SPOCS domain-containing protein</fullName>
    </recommendedName>
</protein>
<evidence type="ECO:0000259" key="1">
    <source>
        <dbReference type="Pfam" id="PF12673"/>
    </source>
</evidence>
<reference evidence="2 3" key="1">
    <citation type="submission" date="2024-04" db="EMBL/GenBank/DDBJ databases">
        <title>Isolation and characterization of novel acetogenic strains of the genera Terrisporobacter and Acetoanaerobium.</title>
        <authorList>
            <person name="Boeer T."/>
            <person name="Schueler M.A."/>
            <person name="Lueschen A."/>
            <person name="Eysell L."/>
            <person name="Droege J."/>
            <person name="Heinemann M."/>
            <person name="Engelhardt L."/>
            <person name="Basen M."/>
            <person name="Daniel R."/>
        </authorList>
    </citation>
    <scope>NUCLEOTIDE SEQUENCE [LARGE SCALE GENOMIC DNA]</scope>
    <source>
        <strain evidence="2 3">ELB</strain>
    </source>
</reference>
<gene>
    <name evidence="2" type="ORF">TPELB_08930</name>
</gene>
<dbReference type="InterPro" id="IPR024300">
    <property type="entry name" value="SipL_SPOCS_dom"/>
</dbReference>
<dbReference type="Proteomes" id="UP001477947">
    <property type="component" value="Chromosome"/>
</dbReference>
<accession>A0ABZ3F9X5</accession>
<dbReference type="Pfam" id="PF12673">
    <property type="entry name" value="SipL"/>
    <property type="match status" value="1"/>
</dbReference>
<keyword evidence="3" id="KW-1185">Reference proteome</keyword>
<dbReference type="EMBL" id="CP154622">
    <property type="protein sequence ID" value="XAM40587.1"/>
    <property type="molecule type" value="Genomic_DNA"/>
</dbReference>
<proteinExistence type="predicted"/>
<evidence type="ECO:0000313" key="2">
    <source>
        <dbReference type="EMBL" id="XAM40587.1"/>
    </source>
</evidence>
<name>A0ABZ3F9X5_9FIRM</name>
<feature type="domain" description="SipL SPOCS" evidence="1">
    <location>
        <begin position="49"/>
        <end position="151"/>
    </location>
</feature>
<organism evidence="2 3">
    <name type="scientific">Terrisporobacter petrolearius</name>
    <dbReference type="NCBI Taxonomy" id="1460447"/>
    <lineage>
        <taxon>Bacteria</taxon>
        <taxon>Bacillati</taxon>
        <taxon>Bacillota</taxon>
        <taxon>Clostridia</taxon>
        <taxon>Peptostreptococcales</taxon>
        <taxon>Peptostreptococcaceae</taxon>
        <taxon>Terrisporobacter</taxon>
    </lineage>
</organism>
<sequence length="176" mass="19700">MNCSNCTTGIIDITGICCPKDTSVVLEKYPYWTQMYIPETLCIPTKKPDVEEINSVNVNVNIMRKKVIKTPITEENLEGKVLTGRKLIVEGQICQKVVYTACDTVQSVHSAHFYVPFSAYIVVPKTIKFGNEEVDSCDVNFQVNPCVEDLSIKLLDERCFLKNVTLLLSAVPTQSC</sequence>
<dbReference type="RefSeq" id="WP_343338690.1">
    <property type="nucleotide sequence ID" value="NZ_CP154622.1"/>
</dbReference>
<evidence type="ECO:0000313" key="3">
    <source>
        <dbReference type="Proteomes" id="UP001477947"/>
    </source>
</evidence>